<name>A0ABR0SIG1_9HYPO</name>
<dbReference type="PANTHER" id="PTHR47804:SF1">
    <property type="entry name" value="DUF2421 DOMAIN-CONTAINING PROTEIN"/>
    <property type="match status" value="1"/>
</dbReference>
<evidence type="ECO:0000313" key="8">
    <source>
        <dbReference type="EMBL" id="KAK5991550.1"/>
    </source>
</evidence>
<keyword evidence="3 6" id="KW-1133">Transmembrane helix</keyword>
<evidence type="ECO:0000256" key="1">
    <source>
        <dbReference type="ARBA" id="ARBA00004141"/>
    </source>
</evidence>
<evidence type="ECO:0000256" key="4">
    <source>
        <dbReference type="ARBA" id="ARBA00023136"/>
    </source>
</evidence>
<evidence type="ECO:0000256" key="3">
    <source>
        <dbReference type="ARBA" id="ARBA00022989"/>
    </source>
</evidence>
<comment type="subcellular location">
    <subcellularLocation>
        <location evidence="1">Membrane</location>
        <topology evidence="1">Multi-pass membrane protein</topology>
    </subcellularLocation>
</comment>
<evidence type="ECO:0000256" key="5">
    <source>
        <dbReference type="SAM" id="MobiDB-lite"/>
    </source>
</evidence>
<dbReference type="InterPro" id="IPR049453">
    <property type="entry name" value="Memb_transporter_dom"/>
</dbReference>
<protein>
    <submittedName>
        <fullName evidence="8">C26F1.08c-like protein</fullName>
    </submittedName>
</protein>
<evidence type="ECO:0000313" key="9">
    <source>
        <dbReference type="Proteomes" id="UP001338125"/>
    </source>
</evidence>
<reference evidence="8 9" key="1">
    <citation type="submission" date="2024-01" db="EMBL/GenBank/DDBJ databases">
        <title>Complete genome of Cladobotryum mycophilum ATHUM6906.</title>
        <authorList>
            <person name="Christinaki A.C."/>
            <person name="Myridakis A.I."/>
            <person name="Kouvelis V.N."/>
        </authorList>
    </citation>
    <scope>NUCLEOTIDE SEQUENCE [LARGE SCALE GENOMIC DNA]</scope>
    <source>
        <strain evidence="8 9">ATHUM6906</strain>
    </source>
</reference>
<feature type="transmembrane region" description="Helical" evidence="6">
    <location>
        <begin position="154"/>
        <end position="179"/>
    </location>
</feature>
<comment type="caution">
    <text evidence="8">The sequence shown here is derived from an EMBL/GenBank/DDBJ whole genome shotgun (WGS) entry which is preliminary data.</text>
</comment>
<dbReference type="Pfam" id="PF13515">
    <property type="entry name" value="FUSC_2"/>
    <property type="match status" value="1"/>
</dbReference>
<feature type="region of interest" description="Disordered" evidence="5">
    <location>
        <begin position="1"/>
        <end position="56"/>
    </location>
</feature>
<feature type="region of interest" description="Disordered" evidence="5">
    <location>
        <begin position="991"/>
        <end position="1016"/>
    </location>
</feature>
<accession>A0ABR0SIG1</accession>
<dbReference type="InterPro" id="IPR052430">
    <property type="entry name" value="IVT-Associated"/>
</dbReference>
<sequence>MSPSWSTPPPSPGLTRAQASSSPKLPIFNDGDSIRSTSGQLSSTLPLNRKQTHNDDDEEINHAGFLTRSLDAMAQRLDAIVYSTKTSFLRGIRWLDSPIGRNVLKCTIAYTLASLATFYPPLSDLLGNLAGKHVVATITVYFHPARSAGSMIEAALIAIVAIAFAETVSILSMVSSVFVGSTLGMVTLSHVLIVVVFIGGAFGFMGWVKQKMGNPLVNVGVTLASLAIIAVVTKESAVLNGFFSNEKLIQVSKILAMGVSCTTAVNLLIWRVSAHSLLIESMAKASTSLGHMLSTITEGYLDGLRDGAASGQFASSMSAYTATYPLMMKYLRETKFEQYFLGLQDVYVLQRSAVKAIETLAQSVGGLRSAAETQLYILVETDAPIVPELNRFSCASSLVESDTLSIEDNTEHEREYIGSPLRFSRPQSPMGNPIPTPTALFDLFIASLRPAMDSLTKTLSQILCDPPFSSNPDEMTVSDDFRAQLEDALSIYNRARSLALRQLFSIIEQNKANTSRTQAGLEEVAAACGHFSFSLQSFGEEMKRYLDVLDDLKYVSEQRRRSWRWLIWWRKYDSHGRNLAALPFQTSPEIEPLIKPIRKRAYPKGIPESMIAKRDTYNWQAAPNASKELAMISQTILRVARRVTRDDIMFGLKVGIGASLMAMFAFIGETRDIYKAYRGEWGLLSFMIVCSMTVGASNTNGWLRFMGTLTGACFSVINWTLSQGNPVALVFLGWLVSLISFYIFHVQKKESLGRTAMLAYNVSTLYAYSLMQGIGDGDSGNEGDDVLSIFTIVKHRVTAVGAGIIWGLVVCRLIWPISARRKFKEGVSMLYLQMGLVWRRGPLAMLLRSDCSDSFLKSGEQAAMQRYANRLESLRQAAASEFELRGPFPFEVYGRILRSTNRVLDGFYAMSLISQRKGMLTKGERALLEYTSAERAALCDRICHVFQVLASSIMLEYPLTDAVPGVANTWDRLVSKIFEFHKESRTWVRRQSQPQTDNYGSINDAAYPFPSSPNPDEVADEQDYALLYAYALVAGQIADELKVAEREIEHLFGLWNEDSPLIQ</sequence>
<feature type="compositionally biased region" description="Polar residues" evidence="5">
    <location>
        <begin position="34"/>
        <end position="46"/>
    </location>
</feature>
<feature type="transmembrane region" description="Helical" evidence="6">
    <location>
        <begin position="215"/>
        <end position="234"/>
    </location>
</feature>
<dbReference type="PANTHER" id="PTHR47804">
    <property type="entry name" value="60S RIBOSOMAL PROTEIN L19"/>
    <property type="match status" value="1"/>
</dbReference>
<feature type="compositionally biased region" description="Polar residues" evidence="5">
    <location>
        <begin position="991"/>
        <end position="1001"/>
    </location>
</feature>
<organism evidence="8 9">
    <name type="scientific">Cladobotryum mycophilum</name>
    <dbReference type="NCBI Taxonomy" id="491253"/>
    <lineage>
        <taxon>Eukaryota</taxon>
        <taxon>Fungi</taxon>
        <taxon>Dikarya</taxon>
        <taxon>Ascomycota</taxon>
        <taxon>Pezizomycotina</taxon>
        <taxon>Sordariomycetes</taxon>
        <taxon>Hypocreomycetidae</taxon>
        <taxon>Hypocreales</taxon>
        <taxon>Hypocreaceae</taxon>
        <taxon>Cladobotryum</taxon>
    </lineage>
</organism>
<keyword evidence="9" id="KW-1185">Reference proteome</keyword>
<feature type="transmembrane region" description="Helical" evidence="6">
    <location>
        <begin position="254"/>
        <end position="272"/>
    </location>
</feature>
<feature type="transmembrane region" description="Helical" evidence="6">
    <location>
        <begin position="185"/>
        <end position="208"/>
    </location>
</feature>
<feature type="transmembrane region" description="Helical" evidence="6">
    <location>
        <begin position="679"/>
        <end position="696"/>
    </location>
</feature>
<feature type="transmembrane region" description="Helical" evidence="6">
    <location>
        <begin position="727"/>
        <end position="746"/>
    </location>
</feature>
<dbReference type="Proteomes" id="UP001338125">
    <property type="component" value="Unassembled WGS sequence"/>
</dbReference>
<feature type="transmembrane region" description="Helical" evidence="6">
    <location>
        <begin position="703"/>
        <end position="721"/>
    </location>
</feature>
<evidence type="ECO:0000256" key="2">
    <source>
        <dbReference type="ARBA" id="ARBA00022692"/>
    </source>
</evidence>
<feature type="domain" description="Integral membrane bound transporter" evidence="7">
    <location>
        <begin position="666"/>
        <end position="810"/>
    </location>
</feature>
<feature type="transmembrane region" description="Helical" evidence="6">
    <location>
        <begin position="795"/>
        <end position="815"/>
    </location>
</feature>
<feature type="compositionally biased region" description="Pro residues" evidence="5">
    <location>
        <begin position="1"/>
        <end position="12"/>
    </location>
</feature>
<dbReference type="EMBL" id="JAVFKD010000014">
    <property type="protein sequence ID" value="KAK5991550.1"/>
    <property type="molecule type" value="Genomic_DNA"/>
</dbReference>
<gene>
    <name evidence="8" type="ORF">PT974_09834</name>
</gene>
<evidence type="ECO:0000259" key="7">
    <source>
        <dbReference type="Pfam" id="PF13515"/>
    </source>
</evidence>
<keyword evidence="4 6" id="KW-0472">Membrane</keyword>
<proteinExistence type="predicted"/>
<feature type="transmembrane region" description="Helical" evidence="6">
    <location>
        <begin position="648"/>
        <end position="667"/>
    </location>
</feature>
<evidence type="ECO:0000256" key="6">
    <source>
        <dbReference type="SAM" id="Phobius"/>
    </source>
</evidence>
<keyword evidence="2 6" id="KW-0812">Transmembrane</keyword>